<evidence type="ECO:0000256" key="1">
    <source>
        <dbReference type="SAM" id="MobiDB-lite"/>
    </source>
</evidence>
<dbReference type="AlphaFoldDB" id="A0A066Z510"/>
<dbReference type="HOGENOM" id="CLU_2382294_0_0_11"/>
<organism evidence="2 3">
    <name type="scientific">Kitasatospora cheerisanensis KCTC 2395</name>
    <dbReference type="NCBI Taxonomy" id="1348663"/>
    <lineage>
        <taxon>Bacteria</taxon>
        <taxon>Bacillati</taxon>
        <taxon>Actinomycetota</taxon>
        <taxon>Actinomycetes</taxon>
        <taxon>Kitasatosporales</taxon>
        <taxon>Streptomycetaceae</taxon>
        <taxon>Kitasatospora</taxon>
    </lineage>
</organism>
<accession>A0A066Z510</accession>
<dbReference type="Proteomes" id="UP000027178">
    <property type="component" value="Unassembled WGS sequence"/>
</dbReference>
<feature type="region of interest" description="Disordered" evidence="1">
    <location>
        <begin position="74"/>
        <end position="94"/>
    </location>
</feature>
<dbReference type="EMBL" id="JNBY01000084">
    <property type="protein sequence ID" value="KDN85431.1"/>
    <property type="molecule type" value="Genomic_DNA"/>
</dbReference>
<comment type="caution">
    <text evidence="2">The sequence shown here is derived from an EMBL/GenBank/DDBJ whole genome shotgun (WGS) entry which is preliminary data.</text>
</comment>
<proteinExistence type="predicted"/>
<reference evidence="2 3" key="1">
    <citation type="submission" date="2014-05" db="EMBL/GenBank/DDBJ databases">
        <title>Draft Genome Sequence of Kitasatospora cheerisanensis KCTC 2395.</title>
        <authorList>
            <person name="Nam D.H."/>
        </authorList>
    </citation>
    <scope>NUCLEOTIDE SEQUENCE [LARGE SCALE GENOMIC DNA]</scope>
    <source>
        <strain evidence="2 3">KCTC 2395</strain>
    </source>
</reference>
<keyword evidence="3" id="KW-1185">Reference proteome</keyword>
<evidence type="ECO:0000313" key="2">
    <source>
        <dbReference type="EMBL" id="KDN85431.1"/>
    </source>
</evidence>
<protein>
    <submittedName>
        <fullName evidence="2">Uncharacterized protein</fullName>
    </submittedName>
</protein>
<name>A0A066Z510_9ACTN</name>
<dbReference type="PATRIC" id="fig|1348663.4.peg.2725"/>
<evidence type="ECO:0000313" key="3">
    <source>
        <dbReference type="Proteomes" id="UP000027178"/>
    </source>
</evidence>
<gene>
    <name evidence="2" type="ORF">KCH_28270</name>
</gene>
<sequence>MRHQPPPVVPRPDERLLGGVLRLTQISRQRVQMRDQLTVRGLVEHPKVVAAPAGSSAGPLALLHDHDATVCRAPNHPATGLAAPPAPHSGIFRS</sequence>